<keyword evidence="4" id="KW-1185">Reference proteome</keyword>
<protein>
    <submittedName>
        <fullName evidence="3">Uncharacterized protein</fullName>
    </submittedName>
</protein>
<gene>
    <name evidence="3" type="ORF">Q9L58_005857</name>
</gene>
<name>A0ABR3GH00_9PEZI</name>
<evidence type="ECO:0000313" key="3">
    <source>
        <dbReference type="EMBL" id="KAL0635211.1"/>
    </source>
</evidence>
<evidence type="ECO:0000256" key="2">
    <source>
        <dbReference type="SAM" id="MobiDB-lite"/>
    </source>
</evidence>
<keyword evidence="1" id="KW-0175">Coiled coil</keyword>
<reference evidence="3 4" key="1">
    <citation type="submission" date="2024-02" db="EMBL/GenBank/DDBJ databases">
        <title>Discinaceae phylogenomics.</title>
        <authorList>
            <person name="Dirks A.C."/>
            <person name="James T.Y."/>
        </authorList>
    </citation>
    <scope>NUCLEOTIDE SEQUENCE [LARGE SCALE GENOMIC DNA]</scope>
    <source>
        <strain evidence="3 4">ACD0624</strain>
    </source>
</reference>
<sequence length="327" mass="35945">MSNSSEFLIQRIKENSKWYFGHDVQVITFYNPSSSWNAIVIPAHSTRASALESSTNNDIHFSGSSRTSLYQVLNDVQWQLESEIGKKCHMDEGSKTLSIDESNAPCNCQHVESSPGMVKQKDKLRELEERLQGLEKGLVDGTATFGDANVPGSACYPSSVQGISSVLQKIESKLEAIEQQIQQHTAERSYATHANDETIYEMTNRADIRDDQPNPSANDREQSITEIPDMQLGGEHQRSECQPELAEPGAALESHSRSSAPFSQCGSAADMTPSGITNERFVTSRVGPDTAAEFNRDIMREEINEALAEAMFGLAKGLLRKAGGSRV</sequence>
<accession>A0ABR3GH00</accession>
<comment type="caution">
    <text evidence="3">The sequence shown here is derived from an EMBL/GenBank/DDBJ whole genome shotgun (WGS) entry which is preliminary data.</text>
</comment>
<feature type="region of interest" description="Disordered" evidence="2">
    <location>
        <begin position="227"/>
        <end position="271"/>
    </location>
</feature>
<feature type="compositionally biased region" description="Polar residues" evidence="2">
    <location>
        <begin position="257"/>
        <end position="266"/>
    </location>
</feature>
<dbReference type="Proteomes" id="UP001447188">
    <property type="component" value="Unassembled WGS sequence"/>
</dbReference>
<evidence type="ECO:0000256" key="1">
    <source>
        <dbReference type="SAM" id="Coils"/>
    </source>
</evidence>
<evidence type="ECO:0000313" key="4">
    <source>
        <dbReference type="Proteomes" id="UP001447188"/>
    </source>
</evidence>
<dbReference type="EMBL" id="JBBBZM010000075">
    <property type="protein sequence ID" value="KAL0635211.1"/>
    <property type="molecule type" value="Genomic_DNA"/>
</dbReference>
<feature type="coiled-coil region" evidence="1">
    <location>
        <begin position="117"/>
        <end position="187"/>
    </location>
</feature>
<proteinExistence type="predicted"/>
<organism evidence="3 4">
    <name type="scientific">Discina gigas</name>
    <dbReference type="NCBI Taxonomy" id="1032678"/>
    <lineage>
        <taxon>Eukaryota</taxon>
        <taxon>Fungi</taxon>
        <taxon>Dikarya</taxon>
        <taxon>Ascomycota</taxon>
        <taxon>Pezizomycotina</taxon>
        <taxon>Pezizomycetes</taxon>
        <taxon>Pezizales</taxon>
        <taxon>Discinaceae</taxon>
        <taxon>Discina</taxon>
    </lineage>
</organism>